<keyword evidence="3" id="KW-0067">ATP-binding</keyword>
<organism evidence="5 6">
    <name type="scientific">Heliobacterium mobile</name>
    <name type="common">Heliobacillus mobilis</name>
    <dbReference type="NCBI Taxonomy" id="28064"/>
    <lineage>
        <taxon>Bacteria</taxon>
        <taxon>Bacillati</taxon>
        <taxon>Bacillota</taxon>
        <taxon>Clostridia</taxon>
        <taxon>Eubacteriales</taxon>
        <taxon>Heliobacteriaceae</taxon>
        <taxon>Heliobacterium</taxon>
    </lineage>
</organism>
<evidence type="ECO:0000313" key="6">
    <source>
        <dbReference type="Proteomes" id="UP000430670"/>
    </source>
</evidence>
<dbReference type="EMBL" id="WNKU01000074">
    <property type="protein sequence ID" value="MTV51071.1"/>
    <property type="molecule type" value="Genomic_DNA"/>
</dbReference>
<dbReference type="InterPro" id="IPR027417">
    <property type="entry name" value="P-loop_NTPase"/>
</dbReference>
<accession>A0A6I3SPW3</accession>
<name>A0A6I3SPW3_HELMO</name>
<dbReference type="CDD" id="cd00009">
    <property type="entry name" value="AAA"/>
    <property type="match status" value="1"/>
</dbReference>
<dbReference type="InterPro" id="IPR028350">
    <property type="entry name" value="DNAC/IstB-like"/>
</dbReference>
<evidence type="ECO:0000259" key="4">
    <source>
        <dbReference type="SMART" id="SM00382"/>
    </source>
</evidence>
<dbReference type="InterPro" id="IPR047661">
    <property type="entry name" value="IstB"/>
</dbReference>
<dbReference type="PANTHER" id="PTHR30050:SF4">
    <property type="entry name" value="ATP-BINDING PROTEIN RV3427C IN INSERTION SEQUENCE-RELATED"/>
    <property type="match status" value="1"/>
</dbReference>
<sequence length="255" mass="29370">MMVDMQLEHYLKRLKLPAMIRHAESIAREAEERGQSYLGFLKAVVEQEVIQREENQQKARITQANFPLLKTLESFDFTAIPSLNKQKVLALAHGDFMTKKENVICLGNSGTGKSHIATAIALSACQKGRRVRFTPVSALVDELLDAHQQHQLLRLEKKWSRFDLIVLDELGYIPFSRTGAELLFQFCSNRYEKTSLMVTSNLEFAEWNHVFGDEKLTAAFLDRLTHHAHILMMNGQSYRFRQSMRRIEKGNMQNS</sequence>
<gene>
    <name evidence="5" type="ORF">GJ688_19530</name>
</gene>
<dbReference type="GO" id="GO:0006260">
    <property type="term" value="P:DNA replication"/>
    <property type="evidence" value="ECO:0007669"/>
    <property type="project" value="TreeGrafter"/>
</dbReference>
<evidence type="ECO:0000256" key="1">
    <source>
        <dbReference type="ARBA" id="ARBA00008059"/>
    </source>
</evidence>
<reference evidence="5 6" key="1">
    <citation type="submission" date="2019-11" db="EMBL/GenBank/DDBJ databases">
        <title>Whole-genome sequence of a the green, strictly anaerobic photosynthetic bacterium Heliobacillus mobilis DSM 6151.</title>
        <authorList>
            <person name="Kyndt J.A."/>
            <person name="Meyer T.E."/>
        </authorList>
    </citation>
    <scope>NUCLEOTIDE SEQUENCE [LARGE SCALE GENOMIC DNA]</scope>
    <source>
        <strain evidence="5 6">DSM 6151</strain>
    </source>
</reference>
<keyword evidence="6" id="KW-1185">Reference proteome</keyword>
<protein>
    <submittedName>
        <fullName evidence="5">AAA family ATPase</fullName>
    </submittedName>
</protein>
<comment type="similarity">
    <text evidence="1">Belongs to the IS21/IS1162 putative ATP-binding protein family.</text>
</comment>
<dbReference type="SMART" id="SM00382">
    <property type="entry name" value="AAA"/>
    <property type="match status" value="1"/>
</dbReference>
<evidence type="ECO:0000256" key="2">
    <source>
        <dbReference type="ARBA" id="ARBA00022741"/>
    </source>
</evidence>
<feature type="domain" description="AAA+ ATPase" evidence="4">
    <location>
        <begin position="99"/>
        <end position="231"/>
    </location>
</feature>
<dbReference type="Proteomes" id="UP000430670">
    <property type="component" value="Unassembled WGS sequence"/>
</dbReference>
<evidence type="ECO:0000256" key="3">
    <source>
        <dbReference type="ARBA" id="ARBA00022840"/>
    </source>
</evidence>
<evidence type="ECO:0000313" key="5">
    <source>
        <dbReference type="EMBL" id="MTV51071.1"/>
    </source>
</evidence>
<dbReference type="Gene3D" id="3.40.50.300">
    <property type="entry name" value="P-loop containing nucleotide triphosphate hydrolases"/>
    <property type="match status" value="1"/>
</dbReference>
<dbReference type="OrthoDB" id="9776217at2"/>
<dbReference type="InterPro" id="IPR003593">
    <property type="entry name" value="AAA+_ATPase"/>
</dbReference>
<dbReference type="PIRSF" id="PIRSF003073">
    <property type="entry name" value="DNAC_TnpB_IstB"/>
    <property type="match status" value="1"/>
</dbReference>
<dbReference type="InterPro" id="IPR002611">
    <property type="entry name" value="IstB_ATP-bd"/>
</dbReference>
<dbReference type="NCBIfam" id="NF038214">
    <property type="entry name" value="IS21_help_AAA"/>
    <property type="match status" value="1"/>
</dbReference>
<dbReference type="AlphaFoldDB" id="A0A6I3SPW3"/>
<dbReference type="Pfam" id="PF01695">
    <property type="entry name" value="IstB_IS21"/>
    <property type="match status" value="1"/>
</dbReference>
<keyword evidence="2" id="KW-0547">Nucleotide-binding</keyword>
<dbReference type="SUPFAM" id="SSF52540">
    <property type="entry name" value="P-loop containing nucleoside triphosphate hydrolases"/>
    <property type="match status" value="1"/>
</dbReference>
<dbReference type="GO" id="GO:0005524">
    <property type="term" value="F:ATP binding"/>
    <property type="evidence" value="ECO:0007669"/>
    <property type="project" value="UniProtKB-KW"/>
</dbReference>
<comment type="caution">
    <text evidence="5">The sequence shown here is derived from an EMBL/GenBank/DDBJ whole genome shotgun (WGS) entry which is preliminary data.</text>
</comment>
<proteinExistence type="inferred from homology"/>
<dbReference type="PANTHER" id="PTHR30050">
    <property type="entry name" value="CHROMOSOMAL REPLICATION INITIATOR PROTEIN DNAA"/>
    <property type="match status" value="1"/>
</dbReference>